<evidence type="ECO:0000256" key="3">
    <source>
        <dbReference type="ARBA" id="ARBA00022741"/>
    </source>
</evidence>
<feature type="domain" description="Protein kinase" evidence="6">
    <location>
        <begin position="6"/>
        <end position="284"/>
    </location>
</feature>
<dbReference type="SMART" id="SM00220">
    <property type="entry name" value="S_TKc"/>
    <property type="match status" value="1"/>
</dbReference>
<keyword evidence="5" id="KW-0067">ATP-binding</keyword>
<dbReference type="PANTHER" id="PTHR24351">
    <property type="entry name" value="RIBOSOMAL PROTEIN S6 KINASE"/>
    <property type="match status" value="1"/>
</dbReference>
<evidence type="ECO:0000256" key="1">
    <source>
        <dbReference type="ARBA" id="ARBA00022527"/>
    </source>
</evidence>
<dbReference type="Proteomes" id="UP000321570">
    <property type="component" value="Unassembled WGS sequence"/>
</dbReference>
<protein>
    <recommendedName>
        <fullName evidence="6">Protein kinase domain-containing protein</fullName>
    </recommendedName>
</protein>
<name>A0A564Y9C1_HYMDI</name>
<dbReference type="InterPro" id="IPR011009">
    <property type="entry name" value="Kinase-like_dom_sf"/>
</dbReference>
<evidence type="ECO:0000256" key="2">
    <source>
        <dbReference type="ARBA" id="ARBA00022679"/>
    </source>
</evidence>
<dbReference type="AlphaFoldDB" id="A0A564Y9C1"/>
<evidence type="ECO:0000256" key="4">
    <source>
        <dbReference type="ARBA" id="ARBA00022777"/>
    </source>
</evidence>
<dbReference type="InterPro" id="IPR000719">
    <property type="entry name" value="Prot_kinase_dom"/>
</dbReference>
<keyword evidence="4" id="KW-0418">Kinase</keyword>
<evidence type="ECO:0000259" key="6">
    <source>
        <dbReference type="PROSITE" id="PS50011"/>
    </source>
</evidence>
<accession>A0A564Y9C1</accession>
<dbReference type="Pfam" id="PF00069">
    <property type="entry name" value="Pkinase"/>
    <property type="match status" value="1"/>
</dbReference>
<keyword evidence="1" id="KW-0723">Serine/threonine-protein kinase</keyword>
<dbReference type="EMBL" id="CABIJS010000122">
    <property type="protein sequence ID" value="VUZ43840.1"/>
    <property type="molecule type" value="Genomic_DNA"/>
</dbReference>
<dbReference type="GO" id="GO:0005524">
    <property type="term" value="F:ATP binding"/>
    <property type="evidence" value="ECO:0007669"/>
    <property type="project" value="UniProtKB-KW"/>
</dbReference>
<dbReference type="CDD" id="cd00180">
    <property type="entry name" value="PKc"/>
    <property type="match status" value="1"/>
</dbReference>
<proteinExistence type="predicted"/>
<evidence type="ECO:0000313" key="7">
    <source>
        <dbReference type="EMBL" id="VUZ43840.1"/>
    </source>
</evidence>
<organism evidence="7 8">
    <name type="scientific">Hymenolepis diminuta</name>
    <name type="common">Rat tapeworm</name>
    <dbReference type="NCBI Taxonomy" id="6216"/>
    <lineage>
        <taxon>Eukaryota</taxon>
        <taxon>Metazoa</taxon>
        <taxon>Spiralia</taxon>
        <taxon>Lophotrochozoa</taxon>
        <taxon>Platyhelminthes</taxon>
        <taxon>Cestoda</taxon>
        <taxon>Eucestoda</taxon>
        <taxon>Cyclophyllidea</taxon>
        <taxon>Hymenolepididae</taxon>
        <taxon>Hymenolepis</taxon>
    </lineage>
</organism>
<dbReference type="PROSITE" id="PS50011">
    <property type="entry name" value="PROTEIN_KINASE_DOM"/>
    <property type="match status" value="1"/>
</dbReference>
<keyword evidence="8" id="KW-1185">Reference proteome</keyword>
<keyword evidence="2" id="KW-0808">Transferase</keyword>
<evidence type="ECO:0000256" key="5">
    <source>
        <dbReference type="ARBA" id="ARBA00022840"/>
    </source>
</evidence>
<dbReference type="SUPFAM" id="SSF56112">
    <property type="entry name" value="Protein kinase-like (PK-like)"/>
    <property type="match status" value="1"/>
</dbReference>
<dbReference type="GO" id="GO:0004674">
    <property type="term" value="F:protein serine/threonine kinase activity"/>
    <property type="evidence" value="ECO:0007669"/>
    <property type="project" value="UniProtKB-KW"/>
</dbReference>
<sequence length="330" mass="37012">MDTKPFEPEKFLGNGCLGFVYSVISQHQHDRNKLYALKRFSMERPTALIYALKEYNALKKLSLDSDPSPFVPKLFYAFTIDVSPVLVLNQASGITLYDIIDIHGPLKIQHARFYLSEVMCGLKYLHYRNIVHMECKPDNILISQLGHVILSDFDRSYDLSNKIPNDHDFLVAHYYAAPEIACKMMITPQADVWTLGVLMTDLIGKKIRSGGDKGKSVLSKAMGGTWNIKRFSRLIMFYGQISRKSKNSPFSRTLIGKMLSRFTVQQMGTSALCLATSRHCTPTFSGKRGRARTPSSSLKEFVPAMLGLSNPSPLVQKGECNLSIAVVHPP</sequence>
<gene>
    <name evidence="7" type="ORF">WMSIL1_LOCUS4374</name>
</gene>
<keyword evidence="3" id="KW-0547">Nucleotide-binding</keyword>
<dbReference type="Gene3D" id="1.10.510.10">
    <property type="entry name" value="Transferase(Phosphotransferase) domain 1"/>
    <property type="match status" value="1"/>
</dbReference>
<dbReference type="Gene3D" id="3.30.200.20">
    <property type="entry name" value="Phosphorylase Kinase, domain 1"/>
    <property type="match status" value="1"/>
</dbReference>
<evidence type="ECO:0000313" key="8">
    <source>
        <dbReference type="Proteomes" id="UP000321570"/>
    </source>
</evidence>
<reference evidence="7 8" key="1">
    <citation type="submission" date="2019-07" db="EMBL/GenBank/DDBJ databases">
        <authorList>
            <person name="Jastrzebski P J."/>
            <person name="Paukszto L."/>
            <person name="Jastrzebski P J."/>
        </authorList>
    </citation>
    <scope>NUCLEOTIDE SEQUENCE [LARGE SCALE GENOMIC DNA]</scope>
    <source>
        <strain evidence="7 8">WMS-il1</strain>
    </source>
</reference>